<keyword evidence="1" id="KW-0175">Coiled coil</keyword>
<comment type="caution">
    <text evidence="3">The sequence shown here is derived from an EMBL/GenBank/DDBJ whole genome shotgun (WGS) entry which is preliminary data.</text>
</comment>
<keyword evidence="4" id="KW-1185">Reference proteome</keyword>
<dbReference type="EMBL" id="JANBUO010000284">
    <property type="protein sequence ID" value="KAJ2805487.1"/>
    <property type="molecule type" value="Genomic_DNA"/>
</dbReference>
<evidence type="ECO:0000256" key="1">
    <source>
        <dbReference type="SAM" id="Coils"/>
    </source>
</evidence>
<proteinExistence type="predicted"/>
<dbReference type="Proteomes" id="UP001140094">
    <property type="component" value="Unassembled WGS sequence"/>
</dbReference>
<feature type="coiled-coil region" evidence="1">
    <location>
        <begin position="166"/>
        <end position="193"/>
    </location>
</feature>
<organism evidence="3 4">
    <name type="scientific">Coemansia guatemalensis</name>
    <dbReference type="NCBI Taxonomy" id="2761395"/>
    <lineage>
        <taxon>Eukaryota</taxon>
        <taxon>Fungi</taxon>
        <taxon>Fungi incertae sedis</taxon>
        <taxon>Zoopagomycota</taxon>
        <taxon>Kickxellomycotina</taxon>
        <taxon>Kickxellomycetes</taxon>
        <taxon>Kickxellales</taxon>
        <taxon>Kickxellaceae</taxon>
        <taxon>Coemansia</taxon>
    </lineage>
</organism>
<feature type="transmembrane region" description="Helical" evidence="2">
    <location>
        <begin position="391"/>
        <end position="413"/>
    </location>
</feature>
<sequence>MESSRSWPCRRSPLPAALLYGTPPRRRYKADSSSLAHRPFVDNASVYSDSTDRWDSETVLPRTPSPDATGHSDAHVLSLQVKQQRHTIDELTRRLELHESEAATYMRTVDKLKSEVDEGYRQMQADRQEHQRYEKLISWYEEQQSLQQKEARQTESNHRSVLRVAERRHRSAIEDLLAKLTRAEEQSAALAERITYLSEQLEMAKSDTNEARTMSAFHMDQLHDARLAAAQADEIAADLAIRLKGRCAYIDELEQRLCQLAPLTAALPDHSPPENDCAKALPSNVHSVDGLSLFIEISKATSMQPQPAPRQLSRTRKPVLQTAAVSYDVTNGTNTHGANNSESDTCAANSLLQVQNQNQLQSEGILYWLAVYTHMFWSLYLQLLLRPILRLLGIVMRVALGFVVPEALLLTWLGTASKVSPPHVSKL</sequence>
<gene>
    <name evidence="3" type="ORF">H4R20_002074</name>
</gene>
<accession>A0A9W8LTY7</accession>
<evidence type="ECO:0000313" key="3">
    <source>
        <dbReference type="EMBL" id="KAJ2805487.1"/>
    </source>
</evidence>
<name>A0A9W8LTY7_9FUNG</name>
<dbReference type="AlphaFoldDB" id="A0A9W8LTY7"/>
<keyword evidence="2" id="KW-0472">Membrane</keyword>
<evidence type="ECO:0000313" key="4">
    <source>
        <dbReference type="Proteomes" id="UP001140094"/>
    </source>
</evidence>
<reference evidence="3" key="1">
    <citation type="submission" date="2022-07" db="EMBL/GenBank/DDBJ databases">
        <title>Phylogenomic reconstructions and comparative analyses of Kickxellomycotina fungi.</title>
        <authorList>
            <person name="Reynolds N.K."/>
            <person name="Stajich J.E."/>
            <person name="Barry K."/>
            <person name="Grigoriev I.V."/>
            <person name="Crous P."/>
            <person name="Smith M.E."/>
        </authorList>
    </citation>
    <scope>NUCLEOTIDE SEQUENCE</scope>
    <source>
        <strain evidence="3">NRRL 1565</strain>
    </source>
</reference>
<keyword evidence="2" id="KW-0812">Transmembrane</keyword>
<keyword evidence="2" id="KW-1133">Transmembrane helix</keyword>
<protein>
    <submittedName>
        <fullName evidence="3">Uncharacterized protein</fullName>
    </submittedName>
</protein>
<dbReference type="OrthoDB" id="5585549at2759"/>
<evidence type="ECO:0000256" key="2">
    <source>
        <dbReference type="SAM" id="Phobius"/>
    </source>
</evidence>
<feature type="transmembrane region" description="Helical" evidence="2">
    <location>
        <begin position="365"/>
        <end position="384"/>
    </location>
</feature>
<feature type="coiled-coil region" evidence="1">
    <location>
        <begin position="81"/>
        <end position="115"/>
    </location>
</feature>